<organism evidence="1 2">
    <name type="scientific">Rhizobium leguminosarum</name>
    <dbReference type="NCBI Taxonomy" id="384"/>
    <lineage>
        <taxon>Bacteria</taxon>
        <taxon>Pseudomonadati</taxon>
        <taxon>Pseudomonadota</taxon>
        <taxon>Alphaproteobacteria</taxon>
        <taxon>Hyphomicrobiales</taxon>
        <taxon>Rhizobiaceae</taxon>
        <taxon>Rhizobium/Agrobacterium group</taxon>
        <taxon>Rhizobium</taxon>
    </lineage>
</organism>
<keyword evidence="1" id="KW-0614">Plasmid</keyword>
<name>A0A2K9ZF61_RHILE</name>
<evidence type="ECO:0000313" key="2">
    <source>
        <dbReference type="Proteomes" id="UP000238523"/>
    </source>
</evidence>
<sequence length="50" mass="5792">MGRPVQDGVNRARQWRRVTLDNSEVDFVADCKLRPFGGGDWEYTFFVSRG</sequence>
<gene>
    <name evidence="1" type="ORF">CUJ84_pRLN2000338</name>
</gene>
<dbReference type="Proteomes" id="UP000238523">
    <property type="component" value="Plasmid pRLN2"/>
</dbReference>
<proteinExistence type="predicted"/>
<protein>
    <submittedName>
        <fullName evidence="1">Uncharacterized protein</fullName>
    </submittedName>
</protein>
<reference evidence="1 2" key="1">
    <citation type="submission" date="2017-11" db="EMBL/GenBank/DDBJ databases">
        <title>Complete genome of Rhizobium leguminosarum Norway, an ineffective micro-symbiont.</title>
        <authorList>
            <person name="Hoffrichter A."/>
            <person name="Liang J."/>
            <person name="Brachmann A."/>
            <person name="Marin M."/>
        </authorList>
    </citation>
    <scope>NUCLEOTIDE SEQUENCE [LARGE SCALE GENOMIC DNA]</scope>
    <source>
        <strain evidence="1 2">Norway</strain>
        <plasmid evidence="2">Plasmid prln2</plasmid>
    </source>
</reference>
<dbReference type="AlphaFoldDB" id="A0A2K9ZF61"/>
<dbReference type="EMBL" id="CP025014">
    <property type="protein sequence ID" value="AUW46876.1"/>
    <property type="molecule type" value="Genomic_DNA"/>
</dbReference>
<accession>A0A2K9ZF61</accession>
<geneLocation type="plasmid" evidence="2">
    <name>prln2</name>
</geneLocation>
<evidence type="ECO:0000313" key="1">
    <source>
        <dbReference type="EMBL" id="AUW46876.1"/>
    </source>
</evidence>